<gene>
    <name evidence="7" type="ORF">FHP24_27385</name>
</gene>
<proteinExistence type="predicted"/>
<evidence type="ECO:0000256" key="5">
    <source>
        <dbReference type="ARBA" id="ARBA00023136"/>
    </source>
</evidence>
<evidence type="ECO:0000313" key="8">
    <source>
        <dbReference type="Proteomes" id="UP000311605"/>
    </source>
</evidence>
<dbReference type="InterPro" id="IPR000537">
    <property type="entry name" value="UbiA_prenyltransferase"/>
</dbReference>
<reference evidence="7 8" key="1">
    <citation type="submission" date="2019-06" db="EMBL/GenBank/DDBJ databases">
        <title>The draft genome of Rhizobium smilacinae PTYR-5.</title>
        <authorList>
            <person name="Liu L."/>
            <person name="Li L."/>
            <person name="Zhang X."/>
        </authorList>
    </citation>
    <scope>NUCLEOTIDE SEQUENCE [LARGE SCALE GENOMIC DNA]</scope>
    <source>
        <strain evidence="7 8">PTYR-5</strain>
    </source>
</reference>
<keyword evidence="5 6" id="KW-0472">Membrane</keyword>
<dbReference type="AlphaFoldDB" id="A0A5C4X8T1"/>
<dbReference type="InterPro" id="IPR044878">
    <property type="entry name" value="UbiA_sf"/>
</dbReference>
<evidence type="ECO:0000256" key="2">
    <source>
        <dbReference type="ARBA" id="ARBA00022475"/>
    </source>
</evidence>
<feature type="transmembrane region" description="Helical" evidence="6">
    <location>
        <begin position="58"/>
        <end position="80"/>
    </location>
</feature>
<dbReference type="Proteomes" id="UP000311605">
    <property type="component" value="Unassembled WGS sequence"/>
</dbReference>
<dbReference type="InterPro" id="IPR039653">
    <property type="entry name" value="Prenyltransferase"/>
</dbReference>
<dbReference type="PANTHER" id="PTHR11048:SF5">
    <property type="entry name" value="DECAPRENYL-PHOSPHATE PHOSPHORIBOSYLTRANSFERASE"/>
    <property type="match status" value="1"/>
</dbReference>
<keyword evidence="3 6" id="KW-0812">Transmembrane</keyword>
<feature type="transmembrane region" description="Helical" evidence="6">
    <location>
        <begin position="225"/>
        <end position="245"/>
    </location>
</feature>
<evidence type="ECO:0000256" key="6">
    <source>
        <dbReference type="SAM" id="Phobius"/>
    </source>
</evidence>
<dbReference type="CDD" id="cd13963">
    <property type="entry name" value="PT_UbiA_2"/>
    <property type="match status" value="1"/>
</dbReference>
<evidence type="ECO:0000256" key="4">
    <source>
        <dbReference type="ARBA" id="ARBA00022989"/>
    </source>
</evidence>
<dbReference type="Gene3D" id="1.10.357.140">
    <property type="entry name" value="UbiA prenyltransferase"/>
    <property type="match status" value="1"/>
</dbReference>
<keyword evidence="8" id="KW-1185">Reference proteome</keyword>
<evidence type="ECO:0000256" key="1">
    <source>
        <dbReference type="ARBA" id="ARBA00004141"/>
    </source>
</evidence>
<dbReference type="PANTHER" id="PTHR11048">
    <property type="entry name" value="PRENYLTRANSFERASES"/>
    <property type="match status" value="1"/>
</dbReference>
<feature type="transmembrane region" description="Helical" evidence="6">
    <location>
        <begin position="257"/>
        <end position="277"/>
    </location>
</feature>
<comment type="caution">
    <text evidence="7">The sequence shown here is derived from an EMBL/GenBank/DDBJ whole genome shotgun (WGS) entry which is preliminary data.</text>
</comment>
<comment type="subcellular location">
    <subcellularLocation>
        <location evidence="1">Membrane</location>
        <topology evidence="1">Multi-pass membrane protein</topology>
    </subcellularLocation>
</comment>
<dbReference type="GO" id="GO:0009247">
    <property type="term" value="P:glycolipid biosynthetic process"/>
    <property type="evidence" value="ECO:0007669"/>
    <property type="project" value="TreeGrafter"/>
</dbReference>
<sequence>MPDDICSVTKRDKPPLPSRAAVVNSALRDGANLLRVRQWPKNALVFAPLILSPGAGSIALIDSIVLYFGFCFLASSVYIINDIADAESDRAHPKKKYRPIASGAISPTIALRMMASLLLLAIMLGALLPISAGFMMISYLLLNILYSFYLKKIPIIEIFCVAAGFVVRVFVGTEVVGLAVSHELMAFVFFFCAFISVGKRRQEIILSQAADPNAKHRVVLQHYNLAFLDSLLSATVISSGIFFWLHVIDLIRSSTGSAALFTCLSALSVTALIFRYLQGIYVESTGDNPVDFFIRDPFTLLSGLTAAAFYWLSISPFV</sequence>
<evidence type="ECO:0000256" key="3">
    <source>
        <dbReference type="ARBA" id="ARBA00022692"/>
    </source>
</evidence>
<keyword evidence="2" id="KW-1003">Cell membrane</keyword>
<dbReference type="OrthoDB" id="9803632at2"/>
<accession>A0A5C4X8T1</accession>
<dbReference type="GO" id="GO:0016765">
    <property type="term" value="F:transferase activity, transferring alkyl or aryl (other than methyl) groups"/>
    <property type="evidence" value="ECO:0007669"/>
    <property type="project" value="InterPro"/>
</dbReference>
<name>A0A5C4X8T1_9HYPH</name>
<protein>
    <recommendedName>
        <fullName evidence="9">Decaprenyl-phosphate phosphoribosyltransferase</fullName>
    </recommendedName>
</protein>
<feature type="transmembrane region" description="Helical" evidence="6">
    <location>
        <begin position="298"/>
        <end position="317"/>
    </location>
</feature>
<keyword evidence="4 6" id="KW-1133">Transmembrane helix</keyword>
<dbReference type="RefSeq" id="WP_139679419.1">
    <property type="nucleotide sequence ID" value="NZ_VDMN01000011.1"/>
</dbReference>
<evidence type="ECO:0008006" key="9">
    <source>
        <dbReference type="Google" id="ProtNLM"/>
    </source>
</evidence>
<dbReference type="Pfam" id="PF01040">
    <property type="entry name" value="UbiA"/>
    <property type="match status" value="1"/>
</dbReference>
<dbReference type="EMBL" id="VDMN01000011">
    <property type="protein sequence ID" value="TNM59895.1"/>
    <property type="molecule type" value="Genomic_DNA"/>
</dbReference>
<feature type="transmembrane region" description="Helical" evidence="6">
    <location>
        <begin position="153"/>
        <end position="171"/>
    </location>
</feature>
<dbReference type="GO" id="GO:0005886">
    <property type="term" value="C:plasma membrane"/>
    <property type="evidence" value="ECO:0007669"/>
    <property type="project" value="TreeGrafter"/>
</dbReference>
<feature type="transmembrane region" description="Helical" evidence="6">
    <location>
        <begin position="177"/>
        <end position="197"/>
    </location>
</feature>
<organism evidence="7 8">
    <name type="scientific">Aliirhizobium smilacinae</name>
    <dbReference type="NCBI Taxonomy" id="1395944"/>
    <lineage>
        <taxon>Bacteria</taxon>
        <taxon>Pseudomonadati</taxon>
        <taxon>Pseudomonadota</taxon>
        <taxon>Alphaproteobacteria</taxon>
        <taxon>Hyphomicrobiales</taxon>
        <taxon>Rhizobiaceae</taxon>
        <taxon>Aliirhizobium</taxon>
    </lineage>
</organism>
<feature type="transmembrane region" description="Helical" evidence="6">
    <location>
        <begin position="126"/>
        <end position="146"/>
    </location>
</feature>
<evidence type="ECO:0000313" key="7">
    <source>
        <dbReference type="EMBL" id="TNM59895.1"/>
    </source>
</evidence>